<dbReference type="EMBL" id="QZWG01000010">
    <property type="protein sequence ID" value="RZB89498.1"/>
    <property type="molecule type" value="Genomic_DNA"/>
</dbReference>
<organism evidence="3 4">
    <name type="scientific">Glycine soja</name>
    <name type="common">Wild soybean</name>
    <dbReference type="NCBI Taxonomy" id="3848"/>
    <lineage>
        <taxon>Eukaryota</taxon>
        <taxon>Viridiplantae</taxon>
        <taxon>Streptophyta</taxon>
        <taxon>Embryophyta</taxon>
        <taxon>Tracheophyta</taxon>
        <taxon>Spermatophyta</taxon>
        <taxon>Magnoliopsida</taxon>
        <taxon>eudicotyledons</taxon>
        <taxon>Gunneridae</taxon>
        <taxon>Pentapetalae</taxon>
        <taxon>rosids</taxon>
        <taxon>fabids</taxon>
        <taxon>Fabales</taxon>
        <taxon>Fabaceae</taxon>
        <taxon>Papilionoideae</taxon>
        <taxon>50 kb inversion clade</taxon>
        <taxon>NPAAA clade</taxon>
        <taxon>indigoferoid/millettioid clade</taxon>
        <taxon>Phaseoleae</taxon>
        <taxon>Glycine</taxon>
        <taxon>Glycine subgen. Soja</taxon>
    </lineage>
</organism>
<sequence length="230" mass="25847">MQPDFIVTDMFYPWFADAAADSESSVLPGLPHSGHANEEEEEGLLRWLDSKKEESVLYVSFGSMNKFPSTQLVEIAHALEDSGHDFDFIWVHNFLYWSCGDSLFESAIAGLPMVTWPIFAEQFFNEKFLVDVLRIGVSVGAKEWKSLNEFGSEVVKREDIGKTIALLMGGGEESVEMRRVKALSDTAKKAIQVGGSSHNNLKDQIEELKSLKLQKVKHKMEVMEKGDRNA</sequence>
<dbReference type="AlphaFoldDB" id="A0A445ITW9"/>
<evidence type="ECO:0000313" key="4">
    <source>
        <dbReference type="Proteomes" id="UP000289340"/>
    </source>
</evidence>
<accession>A0A445ITW9</accession>
<protein>
    <submittedName>
        <fullName evidence="3">Soyasapogenol B glucuronide galactosyltransferase</fullName>
    </submittedName>
</protein>
<reference evidence="3 4" key="1">
    <citation type="submission" date="2018-09" db="EMBL/GenBank/DDBJ databases">
        <title>A high-quality reference genome of wild soybean provides a powerful tool to mine soybean genomes.</title>
        <authorList>
            <person name="Xie M."/>
            <person name="Chung C.Y.L."/>
            <person name="Li M.-W."/>
            <person name="Wong F.-L."/>
            <person name="Chan T.-F."/>
            <person name="Lam H.-M."/>
        </authorList>
    </citation>
    <scope>NUCLEOTIDE SEQUENCE [LARGE SCALE GENOMIC DNA]</scope>
    <source>
        <strain evidence="4">cv. W05</strain>
        <tissue evidence="3">Hypocotyl of etiolated seedlings</tissue>
    </source>
</reference>
<evidence type="ECO:0000256" key="2">
    <source>
        <dbReference type="ARBA" id="ARBA00022676"/>
    </source>
</evidence>
<dbReference type="SUPFAM" id="SSF53756">
    <property type="entry name" value="UDP-Glycosyltransferase/glycogen phosphorylase"/>
    <property type="match status" value="1"/>
</dbReference>
<proteinExistence type="inferred from homology"/>
<gene>
    <name evidence="3" type="ORF">D0Y65_028364</name>
</gene>
<dbReference type="PANTHER" id="PTHR48047:SF45">
    <property type="entry name" value="SCOPOLETIN GLUCOSYLTRANSFERASE-LIKE"/>
    <property type="match status" value="1"/>
</dbReference>
<dbReference type="Gene3D" id="3.40.50.2000">
    <property type="entry name" value="Glycogen Phosphorylase B"/>
    <property type="match status" value="3"/>
</dbReference>
<keyword evidence="3" id="KW-0808">Transferase</keyword>
<keyword evidence="4" id="KW-1185">Reference proteome</keyword>
<name>A0A445ITW9_GLYSO</name>
<comment type="caution">
    <text evidence="3">The sequence shown here is derived from an EMBL/GenBank/DDBJ whole genome shotgun (WGS) entry which is preliminary data.</text>
</comment>
<dbReference type="PANTHER" id="PTHR48047">
    <property type="entry name" value="GLYCOSYLTRANSFERASE"/>
    <property type="match status" value="1"/>
</dbReference>
<dbReference type="Proteomes" id="UP000289340">
    <property type="component" value="Chromosome 10"/>
</dbReference>
<comment type="similarity">
    <text evidence="1">Belongs to the UDP-glycosyltransferase family.</text>
</comment>
<keyword evidence="2 3" id="KW-0328">Glycosyltransferase</keyword>
<evidence type="ECO:0000256" key="1">
    <source>
        <dbReference type="ARBA" id="ARBA00009995"/>
    </source>
</evidence>
<evidence type="ECO:0000313" key="3">
    <source>
        <dbReference type="EMBL" id="RZB89498.1"/>
    </source>
</evidence>
<dbReference type="GO" id="GO:0035251">
    <property type="term" value="F:UDP-glucosyltransferase activity"/>
    <property type="evidence" value="ECO:0007669"/>
    <property type="project" value="UniProtKB-ARBA"/>
</dbReference>